<sequence>MNMLTPLGTSATERRRRSERRQTERLDARGAAIAVARGDGTASALCGDISGHGVRLSLDRPMAVGETVALRFGPDLDLVGRVAWVKGAECGIAFERAVDGPVGLPAVRRDRRRAQLVSLRHNRRFREGLSVTVVLPDSEHKAVLRWTEDDFVEISILP</sequence>
<organism evidence="3 4">
    <name type="scientific">Novosphingobium anseongense</name>
    <dbReference type="NCBI Taxonomy" id="3133436"/>
    <lineage>
        <taxon>Bacteria</taxon>
        <taxon>Pseudomonadati</taxon>
        <taxon>Pseudomonadota</taxon>
        <taxon>Alphaproteobacteria</taxon>
        <taxon>Sphingomonadales</taxon>
        <taxon>Sphingomonadaceae</taxon>
        <taxon>Novosphingobium</taxon>
    </lineage>
</organism>
<protein>
    <submittedName>
        <fullName evidence="3">PilZ domain-containing protein</fullName>
    </submittedName>
</protein>
<evidence type="ECO:0000259" key="2">
    <source>
        <dbReference type="Pfam" id="PF07238"/>
    </source>
</evidence>
<comment type="caution">
    <text evidence="3">The sequence shown here is derived from an EMBL/GenBank/DDBJ whole genome shotgun (WGS) entry which is preliminary data.</text>
</comment>
<dbReference type="RefSeq" id="WP_339586910.1">
    <property type="nucleotide sequence ID" value="NZ_JBBHJZ010000002.1"/>
</dbReference>
<feature type="region of interest" description="Disordered" evidence="1">
    <location>
        <begin position="1"/>
        <end position="24"/>
    </location>
</feature>
<name>A0ABU8RW04_9SPHN</name>
<dbReference type="InterPro" id="IPR009875">
    <property type="entry name" value="PilZ_domain"/>
</dbReference>
<accession>A0ABU8RW04</accession>
<dbReference type="Gene3D" id="2.40.10.220">
    <property type="entry name" value="predicted glycosyltransferase like domains"/>
    <property type="match status" value="1"/>
</dbReference>
<evidence type="ECO:0000256" key="1">
    <source>
        <dbReference type="SAM" id="MobiDB-lite"/>
    </source>
</evidence>
<gene>
    <name evidence="3" type="ORF">WG901_09940</name>
</gene>
<evidence type="ECO:0000313" key="4">
    <source>
        <dbReference type="Proteomes" id="UP001361239"/>
    </source>
</evidence>
<dbReference type="Pfam" id="PF07238">
    <property type="entry name" value="PilZ"/>
    <property type="match status" value="1"/>
</dbReference>
<evidence type="ECO:0000313" key="3">
    <source>
        <dbReference type="EMBL" id="MEJ5976954.1"/>
    </source>
</evidence>
<proteinExistence type="predicted"/>
<dbReference type="Proteomes" id="UP001361239">
    <property type="component" value="Unassembled WGS sequence"/>
</dbReference>
<dbReference type="EMBL" id="JBBHJZ010000002">
    <property type="protein sequence ID" value="MEJ5976954.1"/>
    <property type="molecule type" value="Genomic_DNA"/>
</dbReference>
<reference evidence="3 4" key="1">
    <citation type="submission" date="2024-03" db="EMBL/GenBank/DDBJ databases">
        <authorList>
            <person name="Jo J.-H."/>
        </authorList>
    </citation>
    <scope>NUCLEOTIDE SEQUENCE [LARGE SCALE GENOMIC DNA]</scope>
    <source>
        <strain evidence="3 4">PS1R-30</strain>
    </source>
</reference>
<dbReference type="SUPFAM" id="SSF141371">
    <property type="entry name" value="PilZ domain-like"/>
    <property type="match status" value="1"/>
</dbReference>
<feature type="domain" description="PilZ" evidence="2">
    <location>
        <begin position="19"/>
        <end position="95"/>
    </location>
</feature>
<keyword evidence="4" id="KW-1185">Reference proteome</keyword>